<protein>
    <recommendedName>
        <fullName evidence="7">Tryptophan--tRNA ligase</fullName>
    </recommendedName>
</protein>
<keyword evidence="1" id="KW-0436">Ligase</keyword>
<dbReference type="InterPro" id="IPR014729">
    <property type="entry name" value="Rossmann-like_a/b/a_fold"/>
</dbReference>
<proteinExistence type="predicted"/>
<name>X1H3A0_9ZZZZ</name>
<keyword evidence="4" id="KW-0648">Protein biosynthesis</keyword>
<evidence type="ECO:0000256" key="3">
    <source>
        <dbReference type="ARBA" id="ARBA00022840"/>
    </source>
</evidence>
<accession>X1H3A0</accession>
<dbReference type="SUPFAM" id="SSF52374">
    <property type="entry name" value="Nucleotidylyl transferase"/>
    <property type="match status" value="1"/>
</dbReference>
<evidence type="ECO:0000256" key="4">
    <source>
        <dbReference type="ARBA" id="ARBA00022917"/>
    </source>
</evidence>
<dbReference type="GO" id="GO:0005524">
    <property type="term" value="F:ATP binding"/>
    <property type="evidence" value="ECO:0007669"/>
    <property type="project" value="UniProtKB-KW"/>
</dbReference>
<dbReference type="AlphaFoldDB" id="X1H3A0"/>
<evidence type="ECO:0000313" key="6">
    <source>
        <dbReference type="EMBL" id="GAH51560.1"/>
    </source>
</evidence>
<evidence type="ECO:0008006" key="7">
    <source>
        <dbReference type="Google" id="ProtNLM"/>
    </source>
</evidence>
<keyword evidence="5" id="KW-0030">Aminoacyl-tRNA synthetase</keyword>
<evidence type="ECO:0000256" key="1">
    <source>
        <dbReference type="ARBA" id="ARBA00022598"/>
    </source>
</evidence>
<dbReference type="InterPro" id="IPR002305">
    <property type="entry name" value="aa-tRNA-synth_Ic"/>
</dbReference>
<keyword evidence="2" id="KW-0547">Nucleotide-binding</keyword>
<dbReference type="Pfam" id="PF00579">
    <property type="entry name" value="tRNA-synt_1b"/>
    <property type="match status" value="1"/>
</dbReference>
<comment type="caution">
    <text evidence="6">The sequence shown here is derived from an EMBL/GenBank/DDBJ whole genome shotgun (WGS) entry which is preliminary data.</text>
</comment>
<dbReference type="InterPro" id="IPR001412">
    <property type="entry name" value="aa-tRNA-synth_I_CS"/>
</dbReference>
<evidence type="ECO:0000256" key="2">
    <source>
        <dbReference type="ARBA" id="ARBA00022741"/>
    </source>
</evidence>
<dbReference type="PROSITE" id="PS00178">
    <property type="entry name" value="AA_TRNA_LIGASE_I"/>
    <property type="match status" value="1"/>
</dbReference>
<dbReference type="GO" id="GO:0004812">
    <property type="term" value="F:aminoacyl-tRNA ligase activity"/>
    <property type="evidence" value="ECO:0007669"/>
    <property type="project" value="UniProtKB-KW"/>
</dbReference>
<dbReference type="GO" id="GO:0006418">
    <property type="term" value="P:tRNA aminoacylation for protein translation"/>
    <property type="evidence" value="ECO:0007669"/>
    <property type="project" value="InterPro"/>
</dbReference>
<gene>
    <name evidence="6" type="ORF">S03H2_31856</name>
</gene>
<sequence length="46" mass="5232">MKKQVFSGIQPTGNIHIGNYLAAMKQWGYSFPVVFLRYWLVGSLKG</sequence>
<dbReference type="Gene3D" id="3.40.50.620">
    <property type="entry name" value="HUPs"/>
    <property type="match status" value="1"/>
</dbReference>
<organism evidence="6">
    <name type="scientific">marine sediment metagenome</name>
    <dbReference type="NCBI Taxonomy" id="412755"/>
    <lineage>
        <taxon>unclassified sequences</taxon>
        <taxon>metagenomes</taxon>
        <taxon>ecological metagenomes</taxon>
    </lineage>
</organism>
<reference evidence="6" key="1">
    <citation type="journal article" date="2014" name="Front. Microbiol.">
        <title>High frequency of phylogenetically diverse reductive dehalogenase-homologous genes in deep subseafloor sedimentary metagenomes.</title>
        <authorList>
            <person name="Kawai M."/>
            <person name="Futagami T."/>
            <person name="Toyoda A."/>
            <person name="Takaki Y."/>
            <person name="Nishi S."/>
            <person name="Hori S."/>
            <person name="Arai W."/>
            <person name="Tsubouchi T."/>
            <person name="Morono Y."/>
            <person name="Uchiyama I."/>
            <person name="Ito T."/>
            <person name="Fujiyama A."/>
            <person name="Inagaki F."/>
            <person name="Takami H."/>
        </authorList>
    </citation>
    <scope>NUCLEOTIDE SEQUENCE</scope>
    <source>
        <strain evidence="6">Expedition CK06-06</strain>
    </source>
</reference>
<evidence type="ECO:0000256" key="5">
    <source>
        <dbReference type="ARBA" id="ARBA00023146"/>
    </source>
</evidence>
<dbReference type="EMBL" id="BARU01019341">
    <property type="protein sequence ID" value="GAH51560.1"/>
    <property type="molecule type" value="Genomic_DNA"/>
</dbReference>
<keyword evidence="3" id="KW-0067">ATP-binding</keyword>